<dbReference type="EMBL" id="LJPM01000521">
    <property type="protein sequence ID" value="KPW11612.1"/>
    <property type="molecule type" value="Genomic_DNA"/>
</dbReference>
<reference evidence="1 2" key="1">
    <citation type="submission" date="2015-09" db="EMBL/GenBank/DDBJ databases">
        <title>Genome announcement of multiple Pseudomonas syringae strains.</title>
        <authorList>
            <person name="Thakur S."/>
            <person name="Wang P.W."/>
            <person name="Gong Y."/>
            <person name="Weir B.S."/>
            <person name="Guttman D.S."/>
        </authorList>
    </citation>
    <scope>NUCLEOTIDE SEQUENCE [LARGE SCALE GENOMIC DNA]</scope>
    <source>
        <strain evidence="1 2">ICMP2802</strain>
    </source>
</reference>
<gene>
    <name evidence="1" type="ORF">ALO91_103145</name>
</gene>
<organism evidence="1 2">
    <name type="scientific">Pseudomonas syringae pv. aceris</name>
    <dbReference type="NCBI Taxonomy" id="199198"/>
    <lineage>
        <taxon>Bacteria</taxon>
        <taxon>Pseudomonadati</taxon>
        <taxon>Pseudomonadota</taxon>
        <taxon>Gammaproteobacteria</taxon>
        <taxon>Pseudomonadales</taxon>
        <taxon>Pseudomonadaceae</taxon>
        <taxon>Pseudomonas</taxon>
        <taxon>Pseudomonas syringae</taxon>
    </lineage>
</organism>
<evidence type="ECO:0000313" key="2">
    <source>
        <dbReference type="Proteomes" id="UP000050297"/>
    </source>
</evidence>
<sequence>MRRIAWIFDLVSELMTKLSSAVERDSYAWQTVLLCCSTLGQNVTNLPVEMSVVFAVDCYFDSQNTE</sequence>
<dbReference type="AlphaFoldDB" id="A0A0P9IPN5"/>
<proteinExistence type="predicted"/>
<dbReference type="PATRIC" id="fig|199198.5.peg.3791"/>
<comment type="caution">
    <text evidence="1">The sequence shown here is derived from an EMBL/GenBank/DDBJ whole genome shotgun (WGS) entry which is preliminary data.</text>
</comment>
<protein>
    <submittedName>
        <fullName evidence="1">Uncharacterized protein</fullName>
    </submittedName>
</protein>
<accession>A0A0P9IPN5</accession>
<name>A0A0P9IPN5_PSESX</name>
<evidence type="ECO:0000313" key="1">
    <source>
        <dbReference type="EMBL" id="KPW11612.1"/>
    </source>
</evidence>
<dbReference type="Proteomes" id="UP000050297">
    <property type="component" value="Unassembled WGS sequence"/>
</dbReference>